<dbReference type="EMBL" id="JAGRRH010000017">
    <property type="protein sequence ID" value="KAG7352380.1"/>
    <property type="molecule type" value="Genomic_DNA"/>
</dbReference>
<protein>
    <submittedName>
        <fullName evidence="2">Uncharacterized protein</fullName>
    </submittedName>
</protein>
<proteinExistence type="predicted"/>
<sequence>MSNLGKISVYLLSHVKVMSVPALTYLGISHFNTSLVPESCTVLSVYTLNKIRHHCTVLSMSLWTAKVTKYALNDFALNDSFALLVFQRTDRRGSPLWSTDSISTQAFLRSKMMPSNESKMGDARTWKLLETRSTSFPHTLSTNSTISTKNLVSSMATVRRTQGHKGPGGMRTGVANRPNRTSFGIPSFVAPSSSHSPSASRPGKRSMEKRTPVLTLALLKLDKNLSGFCEFLQDPTYENVRKACEILHTYVSAAIATSVPTDRHTERHPSPMAAMSPTLSPLTSWFTGGSNPLAASPSSSAAALEGEWEKFSNPLIVFAGLEGIYASLLHAESSELARNLSKLYERTIEDLIVVRETLCDPFLPSESESETLSSSMAIFEDESSPAPLSSYREIATRVASSLDTIMNVCHCRRKLIWQHKELWSSKDSIILSEAAATFQSLLPLVKATDPAGHANPILTNLCKEVEIWYYLMEMFISVEQIRFLPSIVNAQKVKSRLRSTSTMCIQMWLMRLFQSVLSVLPLVFSRVKNSTNALYGFDKLSFDTLSVSRLGSLQDLEAKIGSFLRMEEKNGLTAAVAIVFNGSRSTSRSKSIATLQRGYYLQNEGIAMTAPVSPLDFESSNFPSIYFHCTTQTPSSPRLLRIQRKNSSNKNELRVVEKESENLNVQVKEKLSEGNLDWPYTSWPRLVTMLTGEFPPVERCERGNWHWSQADNETFFHSTPINNNMWFVVLFKPTKESQRSRYRPTTNLDDEVQDELIEIVSSLRFCDILKRAHVLEIRRARVEHDSSFSTEAGKAMLLGASGGGHSDFVELLQSFKGELGLHTPRSKEASERTHGFGMMSGRFWRSPRNARQKVQADSDIGHHAFFLGEILMTAI</sequence>
<name>A0A9K3L071_9STRA</name>
<gene>
    <name evidence="2" type="ORF">IV203_008428</name>
</gene>
<keyword evidence="3" id="KW-1185">Reference proteome</keyword>
<evidence type="ECO:0000256" key="1">
    <source>
        <dbReference type="SAM" id="MobiDB-lite"/>
    </source>
</evidence>
<evidence type="ECO:0000313" key="2">
    <source>
        <dbReference type="EMBL" id="KAG7352380.1"/>
    </source>
</evidence>
<accession>A0A9K3L071</accession>
<dbReference type="AlphaFoldDB" id="A0A9K3L071"/>
<comment type="caution">
    <text evidence="2">The sequence shown here is derived from an EMBL/GenBank/DDBJ whole genome shotgun (WGS) entry which is preliminary data.</text>
</comment>
<evidence type="ECO:0000313" key="3">
    <source>
        <dbReference type="Proteomes" id="UP000693970"/>
    </source>
</evidence>
<reference evidence="2" key="2">
    <citation type="submission" date="2021-04" db="EMBL/GenBank/DDBJ databases">
        <authorList>
            <person name="Podell S."/>
        </authorList>
    </citation>
    <scope>NUCLEOTIDE SEQUENCE</scope>
    <source>
        <strain evidence="2">Hildebrandi</strain>
    </source>
</reference>
<dbReference type="Proteomes" id="UP000693970">
    <property type="component" value="Unassembled WGS sequence"/>
</dbReference>
<feature type="region of interest" description="Disordered" evidence="1">
    <location>
        <begin position="185"/>
        <end position="209"/>
    </location>
</feature>
<organism evidence="2 3">
    <name type="scientific">Nitzschia inconspicua</name>
    <dbReference type="NCBI Taxonomy" id="303405"/>
    <lineage>
        <taxon>Eukaryota</taxon>
        <taxon>Sar</taxon>
        <taxon>Stramenopiles</taxon>
        <taxon>Ochrophyta</taxon>
        <taxon>Bacillariophyta</taxon>
        <taxon>Bacillariophyceae</taxon>
        <taxon>Bacillariophycidae</taxon>
        <taxon>Bacillariales</taxon>
        <taxon>Bacillariaceae</taxon>
        <taxon>Nitzschia</taxon>
    </lineage>
</organism>
<reference evidence="2" key="1">
    <citation type="journal article" date="2021" name="Sci. Rep.">
        <title>Diploid genomic architecture of Nitzschia inconspicua, an elite biomass production diatom.</title>
        <authorList>
            <person name="Oliver A."/>
            <person name="Podell S."/>
            <person name="Pinowska A."/>
            <person name="Traller J.C."/>
            <person name="Smith S.R."/>
            <person name="McClure R."/>
            <person name="Beliaev A."/>
            <person name="Bohutskyi P."/>
            <person name="Hill E.A."/>
            <person name="Rabines A."/>
            <person name="Zheng H."/>
            <person name="Allen L.Z."/>
            <person name="Kuo A."/>
            <person name="Grigoriev I.V."/>
            <person name="Allen A.E."/>
            <person name="Hazlebeck D."/>
            <person name="Allen E.E."/>
        </authorList>
    </citation>
    <scope>NUCLEOTIDE SEQUENCE</scope>
    <source>
        <strain evidence="2">Hildebrandi</strain>
    </source>
</reference>
<feature type="compositionally biased region" description="Low complexity" evidence="1">
    <location>
        <begin position="186"/>
        <end position="201"/>
    </location>
</feature>